<accession>A0A078KDL7</accession>
<evidence type="ECO:0000256" key="1">
    <source>
        <dbReference type="SAM" id="Coils"/>
    </source>
</evidence>
<dbReference type="RefSeq" id="XP_729460.2">
    <property type="nucleotide sequence ID" value="XM_724367.2"/>
</dbReference>
<dbReference type="Proteomes" id="UP000072874">
    <property type="component" value="Chromosome 12"/>
</dbReference>
<keyword evidence="1" id="KW-0175">Coiled coil</keyword>
<evidence type="ECO:0000313" key="5">
    <source>
        <dbReference type="Proteomes" id="UP000072904"/>
    </source>
</evidence>
<feature type="coiled-coil region" evidence="1">
    <location>
        <begin position="402"/>
        <end position="436"/>
    </location>
</feature>
<proteinExistence type="predicted"/>
<dbReference type="KEGG" id="pyo:PY17X_1221900"/>
<dbReference type="OrthoDB" id="380041at2759"/>
<gene>
    <name evidence="3" type="ORF">PY17X_1221900</name>
    <name evidence="2" type="ORF">PYYM_1221300</name>
</gene>
<evidence type="ECO:0000313" key="3">
    <source>
        <dbReference type="EMBL" id="VTZ80020.1"/>
    </source>
</evidence>
<dbReference type="OMA" id="LMLREME"/>
<dbReference type="Proteomes" id="UP000072904">
    <property type="component" value="Chromosome 12"/>
</dbReference>
<evidence type="ECO:0000313" key="2">
    <source>
        <dbReference type="EMBL" id="CDU19385.1"/>
    </source>
</evidence>
<evidence type="ECO:0000313" key="4">
    <source>
        <dbReference type="Proteomes" id="UP000072874"/>
    </source>
</evidence>
<reference evidence="3" key="4">
    <citation type="submission" date="2019-05" db="EMBL/GenBank/DDBJ databases">
        <authorList>
            <consortium name="Pathogen Informatics"/>
        </authorList>
    </citation>
    <scope>NUCLEOTIDE SEQUENCE</scope>
    <source>
        <strain evidence="3">17X</strain>
    </source>
</reference>
<reference evidence="4 5" key="1">
    <citation type="journal article" date="2014" name="BMC Biol.">
        <title>A comprehensive evaluation of rodent malaria parasite genomes and gene expression.</title>
        <authorList>
            <person name="Otto T.D."/>
            <person name="Bohme U."/>
            <person name="Jackson A.P."/>
            <person name="Hunt M."/>
            <person name="Franke-Fayard B."/>
            <person name="Hoeijmakers W.A."/>
            <person name="Religa A.A."/>
            <person name="Robertson L."/>
            <person name="Sanders M."/>
            <person name="Ogun S.A."/>
            <person name="Cunningham D."/>
            <person name="Erhart A."/>
            <person name="Billker O."/>
            <person name="Khan S.M."/>
            <person name="Stunnenberg H.G."/>
            <person name="Langhorne J."/>
            <person name="Holder A.A."/>
            <person name="Waters A.P."/>
            <person name="Newbold C.I."/>
            <person name="Pain A."/>
            <person name="Berriman M."/>
            <person name="Janse C.J."/>
        </authorList>
    </citation>
    <scope>NUCLEOTIDE SEQUENCE [LARGE SCALE GENOMIC DNA]</scope>
    <source>
        <strain evidence="3 4">17X</strain>
        <strain evidence="2 5">YM</strain>
    </source>
</reference>
<reference evidence="3" key="3">
    <citation type="submission" date="2014-05" db="EMBL/GenBank/DDBJ databases">
        <authorList>
            <person name="Aslett M.A."/>
            <person name="De Silva N."/>
        </authorList>
    </citation>
    <scope>NUCLEOTIDE SEQUENCE</scope>
    <source>
        <strain evidence="3">17X</strain>
    </source>
</reference>
<sequence>MILKEKTKNQEIGVYEKEIFEELQKVYKNEKFFKYVDENNYENFIYEKKKNSTECKFVGKNNVQIKDKQNNYCHIVYPNLNAIKAFKNFIGKEINIESICDDDSFFSSKENEKLSFIKKGDSHEYCKNTNGTNKNGINTISIDRQSNKNFITRIDEIKNIISFIKNTYNYKFIENENKKTNKNEDYCEQILDIFISIENMFNTIINYGEICDDSFYDNSKYYKYINKCCKNLYYDENGIKSNKTTIFELVDILKTKKKTDKMNILNYNNILSFQKFVLKNNFEELTQKISIYESLFSENCLDENTVTMLLSVFFFINICLNDNIYKRILNYIYLINFKLKKKKEYLENCNNIKTLDMLYSYVQSITNNDQICYDDFPKFVEMTFQLNLNKDVENLLCSYKKLLKCEINMDLITKEANKLNENIANISQNLESINAQILKSYGGLS</sequence>
<dbReference type="VEuPathDB" id="PlasmoDB:PYYM_1221300"/>
<reference evidence="2" key="2">
    <citation type="submission" date="2014-05" db="EMBL/GenBank/DDBJ databases">
        <authorList>
            <person name="Aslett A.Martin."/>
            <person name="De Silva Nishadi"/>
        </authorList>
    </citation>
    <scope>NUCLEOTIDE SEQUENCE</scope>
    <source>
        <strain evidence="2">YM</strain>
    </source>
</reference>
<protein>
    <submittedName>
        <fullName evidence="2">Uncharacterized protein</fullName>
    </submittedName>
</protein>
<name>A0A078KDL7_PLAYE</name>
<dbReference type="EMBL" id="LM993666">
    <property type="protein sequence ID" value="VTZ80020.1"/>
    <property type="molecule type" value="Genomic_DNA"/>
</dbReference>
<organism evidence="2 5">
    <name type="scientific">Plasmodium yoelii</name>
    <dbReference type="NCBI Taxonomy" id="5861"/>
    <lineage>
        <taxon>Eukaryota</taxon>
        <taxon>Sar</taxon>
        <taxon>Alveolata</taxon>
        <taxon>Apicomplexa</taxon>
        <taxon>Aconoidasida</taxon>
        <taxon>Haemosporida</taxon>
        <taxon>Plasmodiidae</taxon>
        <taxon>Plasmodium</taxon>
        <taxon>Plasmodium (Vinckeia)</taxon>
    </lineage>
</organism>
<dbReference type="EMBL" id="LK934640">
    <property type="protein sequence ID" value="CDU19385.1"/>
    <property type="molecule type" value="Genomic_DNA"/>
</dbReference>
<dbReference type="VEuPathDB" id="PlasmoDB:PY00169"/>
<dbReference type="AlphaFoldDB" id="A0A078KDL7"/>
<dbReference type="VEuPathDB" id="PlasmoDB:PY17X_1221900"/>
<dbReference type="GeneID" id="3806759"/>
<dbReference type="VEuPathDB" id="PlasmoDB:Py17XNL_001205081"/>